<dbReference type="AlphaFoldDB" id="A0A372ZVS3"/>
<proteinExistence type="predicted"/>
<protein>
    <submittedName>
        <fullName evidence="2">Uncharacterized protein</fullName>
    </submittedName>
</protein>
<keyword evidence="3" id="KW-1185">Reference proteome</keyword>
<gene>
    <name evidence="2" type="ORF">DR950_18585</name>
</gene>
<feature type="region of interest" description="Disordered" evidence="1">
    <location>
        <begin position="92"/>
        <end position="143"/>
    </location>
</feature>
<feature type="compositionally biased region" description="Basic and acidic residues" evidence="1">
    <location>
        <begin position="35"/>
        <end position="44"/>
    </location>
</feature>
<reference evidence="2 3" key="1">
    <citation type="submission" date="2018-08" db="EMBL/GenBank/DDBJ databases">
        <title>Diversity &amp; Physiological Properties of Lignin-Decomposing Actinobacteria from Soil.</title>
        <authorList>
            <person name="Roh S.G."/>
            <person name="Kim S.B."/>
        </authorList>
    </citation>
    <scope>NUCLEOTIDE SEQUENCE [LARGE SCALE GENOMIC DNA]</scope>
    <source>
        <strain evidence="2 3">MMS17-GH009</strain>
    </source>
</reference>
<accession>A0A372ZVS3</accession>
<evidence type="ECO:0000256" key="1">
    <source>
        <dbReference type="SAM" id="MobiDB-lite"/>
    </source>
</evidence>
<sequence length="387" mass="41519">MRPTEQPAGGQPEGELQAAELRAELDELLRASRYASQRERRLNEAIRATPGRQRPDGELLRQLAQARTLREGLGARCLQLSDQLEALESRIRHRHQPQQPQQQHQHPQQQQQQQPAPQAPQPPRQHHQPPRHQAPPPPVRPDLGALTERITALHRAGSLAEATEVIDTAAARLTSADAALLVGMLARYGPTGGSLHLARSIARTAPDHSVAVLAELRELGLAEEAAEVFHAFWGYPAASVPGLLSALDQAGLAADSATLLWEWGSAPMPELTSLAACLQQHGRADDVRTLLRQAAGRSTADLAALATGLPPALATLLLGELAVLRPPAEVVGLATALDGAGNSELYAQLLAALLADEARHRTTLAALRTAGLPTRPPAAPRSRWGRR</sequence>
<dbReference type="Proteomes" id="UP000263377">
    <property type="component" value="Unassembled WGS sequence"/>
</dbReference>
<dbReference type="EMBL" id="QVIG01000001">
    <property type="protein sequence ID" value="RGD59532.1"/>
    <property type="molecule type" value="Genomic_DNA"/>
</dbReference>
<name>A0A372ZVS3_9ACTN</name>
<evidence type="ECO:0000313" key="2">
    <source>
        <dbReference type="EMBL" id="RGD59532.1"/>
    </source>
</evidence>
<evidence type="ECO:0000313" key="3">
    <source>
        <dbReference type="Proteomes" id="UP000263377"/>
    </source>
</evidence>
<feature type="region of interest" description="Disordered" evidence="1">
    <location>
        <begin position="35"/>
        <end position="58"/>
    </location>
</feature>
<comment type="caution">
    <text evidence="2">The sequence shown here is derived from an EMBL/GenBank/DDBJ whole genome shotgun (WGS) entry which is preliminary data.</text>
</comment>
<feature type="compositionally biased region" description="Low complexity" evidence="1">
    <location>
        <begin position="97"/>
        <end position="116"/>
    </location>
</feature>
<organism evidence="2 3">
    <name type="scientific">Kitasatospora xanthocidica</name>
    <dbReference type="NCBI Taxonomy" id="83382"/>
    <lineage>
        <taxon>Bacteria</taxon>
        <taxon>Bacillati</taxon>
        <taxon>Actinomycetota</taxon>
        <taxon>Actinomycetes</taxon>
        <taxon>Kitasatosporales</taxon>
        <taxon>Streptomycetaceae</taxon>
        <taxon>Kitasatospora</taxon>
    </lineage>
</organism>